<dbReference type="Gene3D" id="3.40.50.1110">
    <property type="entry name" value="SGNH hydrolase"/>
    <property type="match status" value="1"/>
</dbReference>
<dbReference type="Pfam" id="PF13472">
    <property type="entry name" value="Lipase_GDSL_2"/>
    <property type="match status" value="1"/>
</dbReference>
<reference evidence="2 3" key="1">
    <citation type="submission" date="2019-03" db="EMBL/GenBank/DDBJ databases">
        <authorList>
            <person name="Liu G."/>
        </authorList>
    </citation>
    <scope>NUCLEOTIDE SEQUENCE [LARGE SCALE GENOMIC DNA]</scope>
    <source>
        <strain evidence="2 3">DSM 19099</strain>
    </source>
</reference>
<keyword evidence="2" id="KW-0378">Hydrolase</keyword>
<dbReference type="EMBL" id="SNUX01000004">
    <property type="protein sequence ID" value="TES46523.1"/>
    <property type="molecule type" value="Genomic_DNA"/>
</dbReference>
<comment type="caution">
    <text evidence="2">The sequence shown here is derived from an EMBL/GenBank/DDBJ whole genome shotgun (WGS) entry which is preliminary data.</text>
</comment>
<dbReference type="InterPro" id="IPR036514">
    <property type="entry name" value="SGNH_hydro_sf"/>
</dbReference>
<evidence type="ECO:0000259" key="1">
    <source>
        <dbReference type="Pfam" id="PF13472"/>
    </source>
</evidence>
<feature type="domain" description="SGNH hydrolase-type esterase" evidence="1">
    <location>
        <begin position="49"/>
        <end position="238"/>
    </location>
</feature>
<evidence type="ECO:0000313" key="3">
    <source>
        <dbReference type="Proteomes" id="UP000298210"/>
    </source>
</evidence>
<gene>
    <name evidence="2" type="ORF">E2L03_17670</name>
</gene>
<dbReference type="AlphaFoldDB" id="A0A4Y7WFZ3"/>
<organism evidence="2 3">
    <name type="scientific">Shouchella lehensis</name>
    <dbReference type="NCBI Taxonomy" id="300825"/>
    <lineage>
        <taxon>Bacteria</taxon>
        <taxon>Bacillati</taxon>
        <taxon>Bacillota</taxon>
        <taxon>Bacilli</taxon>
        <taxon>Bacillales</taxon>
        <taxon>Bacillaceae</taxon>
        <taxon>Shouchella</taxon>
    </lineage>
</organism>
<dbReference type="InterPro" id="IPR013830">
    <property type="entry name" value="SGNH_hydro"/>
</dbReference>
<protein>
    <submittedName>
        <fullName evidence="2">SGNH/GDSL hydrolase family protein</fullName>
    </submittedName>
</protein>
<accession>A0A4Y7WFZ3</accession>
<dbReference type="CDD" id="cd00229">
    <property type="entry name" value="SGNH_hydrolase"/>
    <property type="match status" value="1"/>
</dbReference>
<dbReference type="GO" id="GO:0016787">
    <property type="term" value="F:hydrolase activity"/>
    <property type="evidence" value="ECO:0007669"/>
    <property type="project" value="UniProtKB-KW"/>
</dbReference>
<sequence>MNKLEHDISTYKEPSFLFQLYRQSPLLRLSLRVHCTKEVNLPLMYTYLAIGDSLTAEDSLSHQQNGLITPYLQYLKKTLKEPVCLKRLGEGTLTARKLYWYASNYQHEHLIYNASIITITAGGNDFLDAYEMAKLIQSDRPFLQAEMVTFQAMETLLRYILSIKEGSRQPYCIRIVNVYNPYPQEEELDQAIQSYNHRLKVLENRGTVQIIDAYQALQKNTNQLLAIDHENPNERGYQKLLAQLIASGISPINES</sequence>
<dbReference type="SUPFAM" id="SSF52266">
    <property type="entry name" value="SGNH hydrolase"/>
    <property type="match status" value="1"/>
</dbReference>
<name>A0A4Y7WFZ3_9BACI</name>
<proteinExistence type="predicted"/>
<evidence type="ECO:0000313" key="2">
    <source>
        <dbReference type="EMBL" id="TES46523.1"/>
    </source>
</evidence>
<dbReference type="Proteomes" id="UP000298210">
    <property type="component" value="Unassembled WGS sequence"/>
</dbReference>